<dbReference type="OrthoDB" id="4420982at2"/>
<dbReference type="Proteomes" id="UP000467006">
    <property type="component" value="Chromosome"/>
</dbReference>
<proteinExistence type="inferred from homology"/>
<evidence type="ECO:0000313" key="3">
    <source>
        <dbReference type="Proteomes" id="UP000467006"/>
    </source>
</evidence>
<dbReference type="KEGG" id="mdu:MDUV_11230"/>
<dbReference type="InterPro" id="IPR006016">
    <property type="entry name" value="UspA"/>
</dbReference>
<gene>
    <name evidence="2" type="ORF">MDUV_11230</name>
</gene>
<protein>
    <submittedName>
        <fullName evidence="2">Universal stress protein</fullName>
    </submittedName>
</protein>
<dbReference type="PRINTS" id="PR01438">
    <property type="entry name" value="UNVRSLSTRESS"/>
</dbReference>
<dbReference type="EMBL" id="AP022563">
    <property type="protein sequence ID" value="BBX16263.1"/>
    <property type="molecule type" value="Genomic_DNA"/>
</dbReference>
<dbReference type="RefSeq" id="WP_098002624.1">
    <property type="nucleotide sequence ID" value="NZ_AP022563.1"/>
</dbReference>
<dbReference type="AlphaFoldDB" id="A0A7I7JWU3"/>
<organism evidence="2 3">
    <name type="scientific">Mycolicibacterium duvalii</name>
    <dbReference type="NCBI Taxonomy" id="39688"/>
    <lineage>
        <taxon>Bacteria</taxon>
        <taxon>Bacillati</taxon>
        <taxon>Actinomycetota</taxon>
        <taxon>Actinomycetes</taxon>
        <taxon>Mycobacteriales</taxon>
        <taxon>Mycobacteriaceae</taxon>
        <taxon>Mycolicibacterium</taxon>
    </lineage>
</organism>
<dbReference type="InterPro" id="IPR014729">
    <property type="entry name" value="Rossmann-like_a/b/a_fold"/>
</dbReference>
<comment type="similarity">
    <text evidence="1">Belongs to the universal stress protein A family.</text>
</comment>
<dbReference type="PANTHER" id="PTHR46268">
    <property type="entry name" value="STRESS RESPONSE PROTEIN NHAX"/>
    <property type="match status" value="1"/>
</dbReference>
<evidence type="ECO:0000313" key="2">
    <source>
        <dbReference type="EMBL" id="BBX16263.1"/>
    </source>
</evidence>
<name>A0A7I7JWU3_9MYCO</name>
<sequence>MSTYKVIVVGTDGSETSYRAVDEAARIAAEANARLIVASAFQHDRSPEGPDPDQPAGEGYRTEGGAPIFDMLVEAKARAKSAGVKDVEERAIEGAPVDALVELADEVGADLLVVGNFGLKSVVGRVMGSVPSAVRRRANTEVLIVETD</sequence>
<dbReference type="PANTHER" id="PTHR46268:SF6">
    <property type="entry name" value="UNIVERSAL STRESS PROTEIN UP12"/>
    <property type="match status" value="1"/>
</dbReference>
<dbReference type="InterPro" id="IPR006015">
    <property type="entry name" value="Universal_stress_UspA"/>
</dbReference>
<keyword evidence="3" id="KW-1185">Reference proteome</keyword>
<dbReference type="SUPFAM" id="SSF52402">
    <property type="entry name" value="Adenine nucleotide alpha hydrolases-like"/>
    <property type="match status" value="1"/>
</dbReference>
<dbReference type="Gene3D" id="3.40.50.620">
    <property type="entry name" value="HUPs"/>
    <property type="match status" value="1"/>
</dbReference>
<dbReference type="CDD" id="cd00293">
    <property type="entry name" value="USP-like"/>
    <property type="match status" value="1"/>
</dbReference>
<reference evidence="2 3" key="1">
    <citation type="journal article" date="2019" name="Emerg. Microbes Infect.">
        <title>Comprehensive subspecies identification of 175 nontuberculous mycobacteria species based on 7547 genomic profiles.</title>
        <authorList>
            <person name="Matsumoto Y."/>
            <person name="Kinjo T."/>
            <person name="Motooka D."/>
            <person name="Nabeya D."/>
            <person name="Jung N."/>
            <person name="Uechi K."/>
            <person name="Horii T."/>
            <person name="Iida T."/>
            <person name="Fujita J."/>
            <person name="Nakamura S."/>
        </authorList>
    </citation>
    <scope>NUCLEOTIDE SEQUENCE [LARGE SCALE GENOMIC DNA]</scope>
    <source>
        <strain evidence="2 3">JCM 6396</strain>
    </source>
</reference>
<accession>A0A7I7JWU3</accession>
<evidence type="ECO:0000256" key="1">
    <source>
        <dbReference type="ARBA" id="ARBA00008791"/>
    </source>
</evidence>
<dbReference type="Pfam" id="PF00582">
    <property type="entry name" value="Usp"/>
    <property type="match status" value="1"/>
</dbReference>